<gene>
    <name evidence="1" type="ORF">SAMN06265379_10153</name>
</gene>
<evidence type="ECO:0000313" key="2">
    <source>
        <dbReference type="Proteomes" id="UP000319040"/>
    </source>
</evidence>
<accession>A0A521ADA1</accession>
<dbReference type="Proteomes" id="UP000319040">
    <property type="component" value="Unassembled WGS sequence"/>
</dbReference>
<evidence type="ECO:0000313" key="1">
    <source>
        <dbReference type="EMBL" id="SMO32761.1"/>
    </source>
</evidence>
<organism evidence="1 2">
    <name type="scientific">Saccharicrinis carchari</name>
    <dbReference type="NCBI Taxonomy" id="1168039"/>
    <lineage>
        <taxon>Bacteria</taxon>
        <taxon>Pseudomonadati</taxon>
        <taxon>Bacteroidota</taxon>
        <taxon>Bacteroidia</taxon>
        <taxon>Marinilabiliales</taxon>
        <taxon>Marinilabiliaceae</taxon>
        <taxon>Saccharicrinis</taxon>
    </lineage>
</organism>
<dbReference type="AlphaFoldDB" id="A0A521ADA1"/>
<keyword evidence="2" id="KW-1185">Reference proteome</keyword>
<reference evidence="1 2" key="1">
    <citation type="submission" date="2017-05" db="EMBL/GenBank/DDBJ databases">
        <authorList>
            <person name="Varghese N."/>
            <person name="Submissions S."/>
        </authorList>
    </citation>
    <scope>NUCLEOTIDE SEQUENCE [LARGE SCALE GENOMIC DNA]</scope>
    <source>
        <strain evidence="1 2">DSM 27040</strain>
    </source>
</reference>
<proteinExistence type="predicted"/>
<dbReference type="EMBL" id="FXTB01000001">
    <property type="protein sequence ID" value="SMO32761.1"/>
    <property type="molecule type" value="Genomic_DNA"/>
</dbReference>
<name>A0A521ADA1_SACCC</name>
<sequence length="190" mass="22708">MYARTLGVLPSIYIREWDVSSYRVYSTTIHELAHAAHWDMDRGAFRELVKKAYDIPTNASNSKSYVAVIESWPEGVEWYFTTNRYKKYLNQNSFVYMDNYQYRILPNYSSDDFYKTYTSIIIDLMDNFNQSVKYGRWYPVDRVKGYTIKQIESALKGARSWNKFRDRIKNINSSNNDDDEIDELFANWHK</sequence>
<protein>
    <submittedName>
        <fullName evidence="1">Uncharacterized protein</fullName>
    </submittedName>
</protein>